<keyword evidence="2" id="KW-1185">Reference proteome</keyword>
<proteinExistence type="predicted"/>
<evidence type="ECO:0000313" key="1">
    <source>
        <dbReference type="EMBL" id="MDN4608968.1"/>
    </source>
</evidence>
<evidence type="ECO:0000313" key="2">
    <source>
        <dbReference type="Proteomes" id="UP001175097"/>
    </source>
</evidence>
<protein>
    <submittedName>
        <fullName evidence="1">Uncharacterized protein</fullName>
    </submittedName>
</protein>
<organism evidence="1 2">
    <name type="scientific">Sporosarcina highlanderae</name>
    <dbReference type="NCBI Taxonomy" id="3035916"/>
    <lineage>
        <taxon>Bacteria</taxon>
        <taxon>Bacillati</taxon>
        <taxon>Bacillota</taxon>
        <taxon>Bacilli</taxon>
        <taxon>Bacillales</taxon>
        <taxon>Caryophanaceae</taxon>
        <taxon>Sporosarcina</taxon>
    </lineage>
</organism>
<name>A0ABT8JVZ8_9BACL</name>
<dbReference type="Proteomes" id="UP001175097">
    <property type="component" value="Unassembled WGS sequence"/>
</dbReference>
<dbReference type="EMBL" id="JAROCC010000017">
    <property type="protein sequence ID" value="MDN4608968.1"/>
    <property type="molecule type" value="Genomic_DNA"/>
</dbReference>
<reference evidence="1" key="1">
    <citation type="submission" date="2023-03" db="EMBL/GenBank/DDBJ databases">
        <title>MT1 and MT2 Draft Genomes of Novel Species.</title>
        <authorList>
            <person name="Venkateswaran K."/>
        </authorList>
    </citation>
    <scope>NUCLEOTIDE SEQUENCE</scope>
    <source>
        <strain evidence="1">F6_3S_P_2</strain>
    </source>
</reference>
<accession>A0ABT8JVZ8</accession>
<comment type="caution">
    <text evidence="1">The sequence shown here is derived from an EMBL/GenBank/DDBJ whole genome shotgun (WGS) entry which is preliminary data.</text>
</comment>
<sequence>MSEFKFKGYDWSELAECWGLEVKEQPFFASGTDGEVVNLGTIPEKIEKEYRINSTTMKVLLTDEEEVQAEKIKQFILSNLDAGGFKHPHIRTDIHDFLKALINESEKLDYSTPVYEGLLKIEDDHTLATWITYNLEMLWT</sequence>
<dbReference type="RefSeq" id="WP_301245444.1">
    <property type="nucleotide sequence ID" value="NZ_JAROCC010000017.1"/>
</dbReference>
<gene>
    <name evidence="1" type="ORF">P5G49_16015</name>
</gene>